<name>A0A7Z7LEL5_9BACT</name>
<dbReference type="AlphaFoldDB" id="A0A7Z7LEL5"/>
<dbReference type="RefSeq" id="WP_169698842.1">
    <property type="nucleotide sequence ID" value="NZ_LS974202.1"/>
</dbReference>
<accession>A0A7Z7LEL5</accession>
<reference evidence="2 3" key="1">
    <citation type="submission" date="2017-01" db="EMBL/GenBank/DDBJ databases">
        <authorList>
            <person name="Erauso G."/>
        </authorList>
    </citation>
    <scope>NUCLEOTIDE SEQUENCE [LARGE SCALE GENOMIC DNA]</scope>
    <source>
        <strain evidence="2">MESINF1</strain>
    </source>
</reference>
<evidence type="ECO:0000256" key="1">
    <source>
        <dbReference type="ARBA" id="ARBA00022801"/>
    </source>
</evidence>
<dbReference type="GO" id="GO:0009143">
    <property type="term" value="P:nucleoside triphosphate catabolic process"/>
    <property type="evidence" value="ECO:0007669"/>
    <property type="project" value="InterPro"/>
</dbReference>
<dbReference type="GO" id="GO:0047429">
    <property type="term" value="F:nucleoside triphosphate diphosphatase activity"/>
    <property type="evidence" value="ECO:0007669"/>
    <property type="project" value="InterPro"/>
</dbReference>
<dbReference type="Pfam" id="PF01725">
    <property type="entry name" value="Ham1p_like"/>
    <property type="match status" value="1"/>
</dbReference>
<dbReference type="EMBL" id="LS974202">
    <property type="protein sequence ID" value="SSC12532.1"/>
    <property type="molecule type" value="Genomic_DNA"/>
</dbReference>
<proteinExistence type="predicted"/>
<dbReference type="Gene3D" id="3.90.950.10">
    <property type="match status" value="1"/>
</dbReference>
<dbReference type="InterPro" id="IPR029001">
    <property type="entry name" value="ITPase-like_fam"/>
</dbReference>
<dbReference type="Proteomes" id="UP000250796">
    <property type="component" value="Chromosome MESINF"/>
</dbReference>
<dbReference type="InterPro" id="IPR002637">
    <property type="entry name" value="RdgB/HAM1"/>
</dbReference>
<keyword evidence="3" id="KW-1185">Reference proteome</keyword>
<evidence type="ECO:0000313" key="3">
    <source>
        <dbReference type="Proteomes" id="UP000250796"/>
    </source>
</evidence>
<keyword evidence="1" id="KW-0378">Hydrolase</keyword>
<gene>
    <name evidence="2" type="ORF">MESINF_1088</name>
</gene>
<protein>
    <submittedName>
        <fullName evidence="2">Ham1 family protein</fullName>
    </submittedName>
</protein>
<sequence length="203" mass="23032">MELIYATTNISKIEYMRRMLDGLGIDILAPDRDIALPEVPEEGDTPAENAYLKAQAYYEAIGRPLFSCDSGLYIQGLDEKRQPDPRVRRVNGRELSDEEMIEYYSKLVKELGGMARASYRNAICLIIDHEKVITYDGEDLAESFLLVDKPHAIRKPGFPLDSLSVEIGSGEYFVELYEKGMINSNGCDAGFRKFFTNLSHNFR</sequence>
<dbReference type="KEGG" id="minf:MESINF_1088"/>
<evidence type="ECO:0000313" key="2">
    <source>
        <dbReference type="EMBL" id="SSC12532.1"/>
    </source>
</evidence>
<organism evidence="2 3">
    <name type="scientific">Mesotoga infera</name>
    <dbReference type="NCBI Taxonomy" id="1236046"/>
    <lineage>
        <taxon>Bacteria</taxon>
        <taxon>Thermotogati</taxon>
        <taxon>Thermotogota</taxon>
        <taxon>Thermotogae</taxon>
        <taxon>Kosmotogales</taxon>
        <taxon>Kosmotogaceae</taxon>
        <taxon>Mesotoga</taxon>
    </lineage>
</organism>
<dbReference type="SUPFAM" id="SSF52972">
    <property type="entry name" value="ITPase-like"/>
    <property type="match status" value="1"/>
</dbReference>